<dbReference type="GO" id="GO:0003735">
    <property type="term" value="F:structural constituent of ribosome"/>
    <property type="evidence" value="ECO:0007669"/>
    <property type="project" value="InterPro"/>
</dbReference>
<evidence type="ECO:0000256" key="3">
    <source>
        <dbReference type="ARBA" id="ARBA00023274"/>
    </source>
</evidence>
<dbReference type="GO" id="GO:0032543">
    <property type="term" value="P:mitochondrial translation"/>
    <property type="evidence" value="ECO:0007669"/>
    <property type="project" value="TreeGrafter"/>
</dbReference>
<dbReference type="SMART" id="SM01382">
    <property type="entry name" value="Ribosomal_L2_C"/>
    <property type="match status" value="1"/>
</dbReference>
<keyword evidence="7" id="KW-0496">Mitochondrion</keyword>
<dbReference type="PANTHER" id="PTHR13691:SF5">
    <property type="entry name" value="LARGE RIBOSOMAL SUBUNIT PROTEIN UL2M"/>
    <property type="match status" value="1"/>
</dbReference>
<name>M1K3B7_9EUKA</name>
<dbReference type="EMBL" id="KC573038">
    <property type="protein sequence ID" value="AGE93606.1"/>
    <property type="molecule type" value="Genomic_DNA"/>
</dbReference>
<dbReference type="PANTHER" id="PTHR13691">
    <property type="entry name" value="RIBOSOMAL PROTEIN L2"/>
    <property type="match status" value="1"/>
</dbReference>
<evidence type="ECO:0000313" key="7">
    <source>
        <dbReference type="EMBL" id="AGE93606.1"/>
    </source>
</evidence>
<dbReference type="InterPro" id="IPR012340">
    <property type="entry name" value="NA-bd_OB-fold"/>
</dbReference>
<organism evidence="7">
    <name type="scientific">Capsaspora owczarzaki</name>
    <dbReference type="NCBI Taxonomy" id="192875"/>
    <lineage>
        <taxon>Eukaryota</taxon>
        <taxon>Filasterea</taxon>
        <taxon>Capsaspora</taxon>
    </lineage>
</organism>
<gene>
    <name evidence="7" type="primary">rpl2</name>
</gene>
<reference evidence="7" key="2">
    <citation type="submission" date="2012-12" db="EMBL/GenBank/DDBJ databases">
        <authorList>
            <person name="Lang B.F."/>
        </authorList>
    </citation>
    <scope>NUCLEOTIDE SEQUENCE</scope>
    <source>
        <strain evidence="7">ATCC 30864</strain>
    </source>
</reference>
<feature type="region of interest" description="Disordered" evidence="4">
    <location>
        <begin position="441"/>
        <end position="468"/>
    </location>
</feature>
<dbReference type="InterPro" id="IPR002171">
    <property type="entry name" value="Ribosomal_uL2"/>
</dbReference>
<dbReference type="Gene3D" id="2.30.30.30">
    <property type="match status" value="1"/>
</dbReference>
<dbReference type="InterPro" id="IPR014722">
    <property type="entry name" value="Rib_uL2_dom2"/>
</dbReference>
<dbReference type="Gene3D" id="2.40.50.140">
    <property type="entry name" value="Nucleic acid-binding proteins"/>
    <property type="match status" value="1"/>
</dbReference>
<dbReference type="Pfam" id="PF00181">
    <property type="entry name" value="Ribosomal_L2_N"/>
    <property type="match status" value="1"/>
</dbReference>
<dbReference type="Pfam" id="PF03947">
    <property type="entry name" value="Ribosomal_L2_C"/>
    <property type="match status" value="1"/>
</dbReference>
<dbReference type="GO" id="GO:0003723">
    <property type="term" value="F:RNA binding"/>
    <property type="evidence" value="ECO:0007669"/>
    <property type="project" value="TreeGrafter"/>
</dbReference>
<comment type="similarity">
    <text evidence="1">Belongs to the universal ribosomal protein uL2 family.</text>
</comment>
<dbReference type="InterPro" id="IPR014726">
    <property type="entry name" value="Ribosomal_uL2_dom3"/>
</dbReference>
<dbReference type="Gene3D" id="4.10.950.10">
    <property type="entry name" value="Ribosomal protein L2, domain 3"/>
    <property type="match status" value="1"/>
</dbReference>
<reference evidence="7" key="1">
    <citation type="journal article" date="2008" name="Mol. Biol. Evol.">
        <title>A phylogenomic investigation into the origin of metazoa.</title>
        <authorList>
            <person name="Ruiz-Trillo I."/>
            <person name="Roger A.J."/>
            <person name="Burger G."/>
            <person name="Gray M.W."/>
            <person name="Lang B.F."/>
        </authorList>
    </citation>
    <scope>NUCLEOTIDE SEQUENCE</scope>
    <source>
        <strain evidence="7">ATCC 30864</strain>
    </source>
</reference>
<dbReference type="InterPro" id="IPR022669">
    <property type="entry name" value="Ribosomal_uL2_C"/>
</dbReference>
<feature type="domain" description="Large ribosomal subunit protein uL2 C-terminal" evidence="5">
    <location>
        <begin position="376"/>
        <end position="465"/>
    </location>
</feature>
<dbReference type="GO" id="GO:0005762">
    <property type="term" value="C:mitochondrial large ribosomal subunit"/>
    <property type="evidence" value="ECO:0007669"/>
    <property type="project" value="TreeGrafter"/>
</dbReference>
<dbReference type="SMART" id="SM01383">
    <property type="entry name" value="Ribosomal_L2"/>
    <property type="match status" value="1"/>
</dbReference>
<evidence type="ECO:0000256" key="4">
    <source>
        <dbReference type="SAM" id="MobiDB-lite"/>
    </source>
</evidence>
<evidence type="ECO:0000256" key="1">
    <source>
        <dbReference type="ARBA" id="ARBA00005636"/>
    </source>
</evidence>
<dbReference type="InterPro" id="IPR008991">
    <property type="entry name" value="Translation_prot_SH3-like_sf"/>
</dbReference>
<evidence type="ECO:0000259" key="6">
    <source>
        <dbReference type="SMART" id="SM01383"/>
    </source>
</evidence>
<dbReference type="InterPro" id="IPR022666">
    <property type="entry name" value="Ribosomal_uL2_RNA-bd_dom"/>
</dbReference>
<accession>M1K3B7</accession>
<dbReference type="SUPFAM" id="SSF50249">
    <property type="entry name" value="Nucleic acid-binding proteins"/>
    <property type="match status" value="1"/>
</dbReference>
<dbReference type="AlphaFoldDB" id="M1K3B7"/>
<feature type="domain" description="Large ribosomal subunit protein uL2 RNA-binding" evidence="6">
    <location>
        <begin position="16"/>
        <end position="102"/>
    </location>
</feature>
<evidence type="ECO:0000256" key="2">
    <source>
        <dbReference type="ARBA" id="ARBA00022980"/>
    </source>
</evidence>
<keyword evidence="3" id="KW-0687">Ribonucleoprotein</keyword>
<protein>
    <submittedName>
        <fullName evidence="7">Ribosomal protein L2</fullName>
    </submittedName>
</protein>
<proteinExistence type="inferred from homology"/>
<sequence length="483" mass="54279">MTKFRFLTWGKQRINGRNNQGKITIRHRGSGHKRLYRHVSSIVTPGIWEIKEIHRDPNRTSFISLVSCKQLFEDGKLKPVTNSMLKYKLTAHGNKVGDLLVEFQTLEQIAIYAPLISQEISLIGSTVPIRSIPTGTKIFNVGSKISEHGKYFKAAGSFGTLAKVDGLLKDFPTNKKDNQKLIAMKKLISAQETLQSNNQLNFANDIFTKSKILMDKKIGNLVSIINRSSIPNIKNNITKVAPVKISSETYMNTNVLSLISQIKTNVNNSLIGKIQRKKVLNMIPVTPIIKEDLYGLKKTLITSNDSVKTLKAKTITPIANTIHKNLIGLNETLKPSTYNSNITSSNWSKVYAYLTMNENISTFEENVTYYSYVKLKHLGTTWRVRVKRHQLEKRTRTLRINSLALATIGQASNLNHKHEILGSAGASRHRGIRPHVKGEAMNVVDHPNGGRTRGGKQSRTPWGKIQRGKITARKSSARWIKLI</sequence>
<keyword evidence="2 7" id="KW-0689">Ribosomal protein</keyword>
<evidence type="ECO:0000259" key="5">
    <source>
        <dbReference type="SMART" id="SM01382"/>
    </source>
</evidence>
<geneLocation type="mitochondrion" evidence="7"/>
<dbReference type="SUPFAM" id="SSF50104">
    <property type="entry name" value="Translation proteins SH3-like domain"/>
    <property type="match status" value="2"/>
</dbReference>